<dbReference type="InterPro" id="IPR011009">
    <property type="entry name" value="Kinase-like_dom_sf"/>
</dbReference>
<evidence type="ECO:0000313" key="10">
    <source>
        <dbReference type="Proteomes" id="UP001178507"/>
    </source>
</evidence>
<protein>
    <recommendedName>
        <fullName evidence="8">Protein kinase domain-containing protein</fullName>
    </recommendedName>
</protein>
<proteinExistence type="predicted"/>
<dbReference type="PANTHER" id="PTHR24349">
    <property type="entry name" value="SERINE/THREONINE-PROTEIN KINASE"/>
    <property type="match status" value="1"/>
</dbReference>
<evidence type="ECO:0000256" key="7">
    <source>
        <dbReference type="SAM" id="MobiDB-lite"/>
    </source>
</evidence>
<comment type="caution">
    <text evidence="9">The sequence shown here is derived from an EMBL/GenBank/DDBJ whole genome shotgun (WGS) entry which is preliminary data.</text>
</comment>
<dbReference type="EMBL" id="CAUJNA010003844">
    <property type="protein sequence ID" value="CAJ1410875.1"/>
    <property type="molecule type" value="Genomic_DNA"/>
</dbReference>
<keyword evidence="2" id="KW-0808">Transferase</keyword>
<dbReference type="GO" id="GO:0004674">
    <property type="term" value="F:protein serine/threonine kinase activity"/>
    <property type="evidence" value="ECO:0007669"/>
    <property type="project" value="UniProtKB-KW"/>
</dbReference>
<feature type="region of interest" description="Disordered" evidence="7">
    <location>
        <begin position="369"/>
        <end position="390"/>
    </location>
</feature>
<evidence type="ECO:0000259" key="8">
    <source>
        <dbReference type="PROSITE" id="PS50011"/>
    </source>
</evidence>
<keyword evidence="5 6" id="KW-0067">ATP-binding</keyword>
<dbReference type="SUPFAM" id="SSF56112">
    <property type="entry name" value="Protein kinase-like (PK-like)"/>
    <property type="match status" value="1"/>
</dbReference>
<dbReference type="AlphaFoldDB" id="A0AA36JR63"/>
<dbReference type="GO" id="GO:0005524">
    <property type="term" value="F:ATP binding"/>
    <property type="evidence" value="ECO:0007669"/>
    <property type="project" value="UniProtKB-UniRule"/>
</dbReference>
<evidence type="ECO:0000256" key="3">
    <source>
        <dbReference type="ARBA" id="ARBA00022741"/>
    </source>
</evidence>
<gene>
    <name evidence="9" type="ORF">EVOR1521_LOCUS31605</name>
</gene>
<accession>A0AA36JR63</accession>
<keyword evidence="4" id="KW-0418">Kinase</keyword>
<dbReference type="InterPro" id="IPR050205">
    <property type="entry name" value="CDPK_Ser/Thr_kinases"/>
</dbReference>
<evidence type="ECO:0000256" key="5">
    <source>
        <dbReference type="ARBA" id="ARBA00022840"/>
    </source>
</evidence>
<dbReference type="PROSITE" id="PS50011">
    <property type="entry name" value="PROTEIN_KINASE_DOM"/>
    <property type="match status" value="1"/>
</dbReference>
<evidence type="ECO:0000256" key="1">
    <source>
        <dbReference type="ARBA" id="ARBA00022527"/>
    </source>
</evidence>
<dbReference type="InterPro" id="IPR000719">
    <property type="entry name" value="Prot_kinase_dom"/>
</dbReference>
<dbReference type="Proteomes" id="UP001178507">
    <property type="component" value="Unassembled WGS sequence"/>
</dbReference>
<sequence length="413" mass="45724">MPVLEAESHGPCSWCCKQIRRARHRFAQQRADEAQVALRSRMQQIQPPKLFVLIAPRNVGEFLSFEETPLGEGGFGTVFRGRPTPAGCKLVPELRPSKSYAVKMVKKTEKGGLTEEIGYSLLSVSPERHLDFMNAMTGRGPFENGIIGFIAAFIQPQFAMYQVMELLEGPDLFDFLANRSARLEEVTARGLVRQMVKALHYMHRTIGALHRDIKPENFGFIKPPTAGQPLPALKLFDMGLAWVLKAPVTEETAKKMLHVKRCGTACYMAPEVWDGHTGPPSDVWSLGVVSFITVSLEVPFKLMEHKQPKLAVRDNELSFESRAWADASDQSKQFLQGLLDKVPSSRLTTGEALAHCWLTASLEPIAEGASPDNGVLPPLTERRLPARSRRSEAGLFESMAMAPESMLAGEVAT</sequence>
<keyword evidence="1" id="KW-0723">Serine/threonine-protein kinase</keyword>
<dbReference type="Pfam" id="PF00069">
    <property type="entry name" value="Pkinase"/>
    <property type="match status" value="1"/>
</dbReference>
<keyword evidence="10" id="KW-1185">Reference proteome</keyword>
<feature type="binding site" evidence="6">
    <location>
        <position position="103"/>
    </location>
    <ligand>
        <name>ATP</name>
        <dbReference type="ChEBI" id="CHEBI:30616"/>
    </ligand>
</feature>
<evidence type="ECO:0000313" key="9">
    <source>
        <dbReference type="EMBL" id="CAJ1410875.1"/>
    </source>
</evidence>
<name>A0AA36JR63_9DINO</name>
<feature type="compositionally biased region" description="Basic and acidic residues" evidence="7">
    <location>
        <begin position="380"/>
        <end position="390"/>
    </location>
</feature>
<organism evidence="9 10">
    <name type="scientific">Effrenium voratum</name>
    <dbReference type="NCBI Taxonomy" id="2562239"/>
    <lineage>
        <taxon>Eukaryota</taxon>
        <taxon>Sar</taxon>
        <taxon>Alveolata</taxon>
        <taxon>Dinophyceae</taxon>
        <taxon>Suessiales</taxon>
        <taxon>Symbiodiniaceae</taxon>
        <taxon>Effrenium</taxon>
    </lineage>
</organism>
<dbReference type="PROSITE" id="PS00107">
    <property type="entry name" value="PROTEIN_KINASE_ATP"/>
    <property type="match status" value="1"/>
</dbReference>
<dbReference type="Gene3D" id="1.10.510.10">
    <property type="entry name" value="Transferase(Phosphotransferase) domain 1"/>
    <property type="match status" value="1"/>
</dbReference>
<evidence type="ECO:0000256" key="6">
    <source>
        <dbReference type="PROSITE-ProRule" id="PRU10141"/>
    </source>
</evidence>
<dbReference type="SMART" id="SM00220">
    <property type="entry name" value="S_TKc"/>
    <property type="match status" value="1"/>
</dbReference>
<evidence type="ECO:0000256" key="2">
    <source>
        <dbReference type="ARBA" id="ARBA00022679"/>
    </source>
</evidence>
<evidence type="ECO:0000256" key="4">
    <source>
        <dbReference type="ARBA" id="ARBA00022777"/>
    </source>
</evidence>
<keyword evidence="3 6" id="KW-0547">Nucleotide-binding</keyword>
<dbReference type="InterPro" id="IPR017441">
    <property type="entry name" value="Protein_kinase_ATP_BS"/>
</dbReference>
<feature type="domain" description="Protein kinase" evidence="8">
    <location>
        <begin position="64"/>
        <end position="358"/>
    </location>
</feature>
<reference evidence="9" key="1">
    <citation type="submission" date="2023-08" db="EMBL/GenBank/DDBJ databases">
        <authorList>
            <person name="Chen Y."/>
            <person name="Shah S."/>
            <person name="Dougan E. K."/>
            <person name="Thang M."/>
            <person name="Chan C."/>
        </authorList>
    </citation>
    <scope>NUCLEOTIDE SEQUENCE</scope>
</reference>